<dbReference type="EMBL" id="JBCEZU010000034">
    <property type="protein sequence ID" value="KAK9537244.1"/>
    <property type="molecule type" value="Genomic_DNA"/>
</dbReference>
<gene>
    <name evidence="7" type="ORF">VZT92_004878</name>
</gene>
<dbReference type="SMART" id="SM00034">
    <property type="entry name" value="CLECT"/>
    <property type="match status" value="1"/>
</dbReference>
<reference evidence="7 8" key="1">
    <citation type="journal article" date="2024" name="Genome Biol. Evol.">
        <title>Chromosome-level genome assembly of the viviparous eelpout Zoarces viviparus.</title>
        <authorList>
            <person name="Fuhrmann N."/>
            <person name="Brasseur M.V."/>
            <person name="Bakowski C.E."/>
            <person name="Podsiadlowski L."/>
            <person name="Prost S."/>
            <person name="Krehenwinkel H."/>
            <person name="Mayer C."/>
        </authorList>
    </citation>
    <scope>NUCLEOTIDE SEQUENCE [LARGE SCALE GENOMIC DNA]</scope>
    <source>
        <strain evidence="7">NO-MEL_2022_Ind0_liver</strain>
    </source>
</reference>
<feature type="region of interest" description="Disordered" evidence="4">
    <location>
        <begin position="1"/>
        <end position="30"/>
    </location>
</feature>
<evidence type="ECO:0000256" key="5">
    <source>
        <dbReference type="SAM" id="Phobius"/>
    </source>
</evidence>
<feature type="transmembrane region" description="Helical" evidence="5">
    <location>
        <begin position="35"/>
        <end position="59"/>
    </location>
</feature>
<dbReference type="Proteomes" id="UP001488805">
    <property type="component" value="Unassembled WGS sequence"/>
</dbReference>
<dbReference type="Gene3D" id="3.10.100.10">
    <property type="entry name" value="Mannose-Binding Protein A, subunit A"/>
    <property type="match status" value="1"/>
</dbReference>
<dbReference type="InterPro" id="IPR001304">
    <property type="entry name" value="C-type_lectin-like"/>
</dbReference>
<feature type="domain" description="C-type lectin" evidence="6">
    <location>
        <begin position="143"/>
        <end position="258"/>
    </location>
</feature>
<keyword evidence="3" id="KW-0175">Coiled coil</keyword>
<dbReference type="PANTHER" id="PTHR22803">
    <property type="entry name" value="MANNOSE, PHOSPHOLIPASE, LECTIN RECEPTOR RELATED"/>
    <property type="match status" value="1"/>
</dbReference>
<keyword evidence="5" id="KW-0812">Transmembrane</keyword>
<dbReference type="SUPFAM" id="SSF56436">
    <property type="entry name" value="C-type lectin-like"/>
    <property type="match status" value="1"/>
</dbReference>
<keyword evidence="2" id="KW-1015">Disulfide bond</keyword>
<proteinExistence type="predicted"/>
<feature type="coiled-coil region" evidence="3">
    <location>
        <begin position="67"/>
        <end position="94"/>
    </location>
</feature>
<keyword evidence="1" id="KW-0430">Lectin</keyword>
<dbReference type="Pfam" id="PF00059">
    <property type="entry name" value="Lectin_C"/>
    <property type="match status" value="1"/>
</dbReference>
<accession>A0AAW1FRF3</accession>
<evidence type="ECO:0000313" key="8">
    <source>
        <dbReference type="Proteomes" id="UP001488805"/>
    </source>
</evidence>
<evidence type="ECO:0000259" key="6">
    <source>
        <dbReference type="PROSITE" id="PS50041"/>
    </source>
</evidence>
<dbReference type="PROSITE" id="PS50041">
    <property type="entry name" value="C_TYPE_LECTIN_2"/>
    <property type="match status" value="1"/>
</dbReference>
<comment type="caution">
    <text evidence="7">The sequence shown here is derived from an EMBL/GenBank/DDBJ whole genome shotgun (WGS) entry which is preliminary data.</text>
</comment>
<name>A0AAW1FRF3_ZOAVI</name>
<evidence type="ECO:0000313" key="7">
    <source>
        <dbReference type="EMBL" id="KAK9537244.1"/>
    </source>
</evidence>
<dbReference type="CDD" id="cd03590">
    <property type="entry name" value="CLECT_DC-SIGN_like"/>
    <property type="match status" value="1"/>
</dbReference>
<dbReference type="AlphaFoldDB" id="A0AAW1FRF3"/>
<protein>
    <recommendedName>
        <fullName evidence="6">C-type lectin domain-containing protein</fullName>
    </recommendedName>
</protein>
<dbReference type="InterPro" id="IPR016186">
    <property type="entry name" value="C-type_lectin-like/link_sf"/>
</dbReference>
<dbReference type="InterPro" id="IPR018378">
    <property type="entry name" value="C-type_lectin_CS"/>
</dbReference>
<evidence type="ECO:0000256" key="1">
    <source>
        <dbReference type="ARBA" id="ARBA00022734"/>
    </source>
</evidence>
<evidence type="ECO:0000256" key="3">
    <source>
        <dbReference type="SAM" id="Coils"/>
    </source>
</evidence>
<dbReference type="GO" id="GO:0030246">
    <property type="term" value="F:carbohydrate binding"/>
    <property type="evidence" value="ECO:0007669"/>
    <property type="project" value="UniProtKB-KW"/>
</dbReference>
<keyword evidence="8" id="KW-1185">Reference proteome</keyword>
<organism evidence="7 8">
    <name type="scientific">Zoarces viviparus</name>
    <name type="common">Viviparous eelpout</name>
    <name type="synonym">Blennius viviparus</name>
    <dbReference type="NCBI Taxonomy" id="48416"/>
    <lineage>
        <taxon>Eukaryota</taxon>
        <taxon>Metazoa</taxon>
        <taxon>Chordata</taxon>
        <taxon>Craniata</taxon>
        <taxon>Vertebrata</taxon>
        <taxon>Euteleostomi</taxon>
        <taxon>Actinopterygii</taxon>
        <taxon>Neopterygii</taxon>
        <taxon>Teleostei</taxon>
        <taxon>Neoteleostei</taxon>
        <taxon>Acanthomorphata</taxon>
        <taxon>Eupercaria</taxon>
        <taxon>Perciformes</taxon>
        <taxon>Cottioidei</taxon>
        <taxon>Zoarcales</taxon>
        <taxon>Zoarcidae</taxon>
        <taxon>Zoarcinae</taxon>
        <taxon>Zoarces</taxon>
    </lineage>
</organism>
<keyword evidence="5" id="KW-0472">Membrane</keyword>
<sequence length="261" mass="29985">MEELHVHEDDEPDDSSPSTNGTGPRSSKLKSRSDGAVFLSLGLLSVFLLARLISFFVFYHNSEGGSAADLSTIKANLTERLRASEDKLSSVSEERDLLNASLTNLTGEKDRRQRLSTNLIEEKDRRQRWCDQKKTCPEGWRRFSCSCYLLSNETYSWEESRKDCRDKGADLVIIDSLEEQKFLSSIVTERSWIGLSDRDEEGTWKWVDGTPLTEAYWYVGEPSNRGGDEDCAENLFDRNAERNWNDVRCDYSRHWICENLA</sequence>
<dbReference type="InterPro" id="IPR033989">
    <property type="entry name" value="CD209-like_CTLD"/>
</dbReference>
<dbReference type="InterPro" id="IPR016187">
    <property type="entry name" value="CTDL_fold"/>
</dbReference>
<evidence type="ECO:0000256" key="2">
    <source>
        <dbReference type="ARBA" id="ARBA00023157"/>
    </source>
</evidence>
<keyword evidence="5" id="KW-1133">Transmembrane helix</keyword>
<dbReference type="InterPro" id="IPR050111">
    <property type="entry name" value="C-type_lectin/snaclec_domain"/>
</dbReference>
<evidence type="ECO:0000256" key="4">
    <source>
        <dbReference type="SAM" id="MobiDB-lite"/>
    </source>
</evidence>
<dbReference type="PROSITE" id="PS00615">
    <property type="entry name" value="C_TYPE_LECTIN_1"/>
    <property type="match status" value="1"/>
</dbReference>